<dbReference type="PANTHER" id="PTHR11941">
    <property type="entry name" value="ENOYL-COA HYDRATASE-RELATED"/>
    <property type="match status" value="1"/>
</dbReference>
<gene>
    <name evidence="1" type="ORF">GCM10009765_41290</name>
</gene>
<name>A0ABN2HGD7_9ACTN</name>
<organism evidence="1 2">
    <name type="scientific">Fodinicola feengrottensis</name>
    <dbReference type="NCBI Taxonomy" id="435914"/>
    <lineage>
        <taxon>Bacteria</taxon>
        <taxon>Bacillati</taxon>
        <taxon>Actinomycetota</taxon>
        <taxon>Actinomycetes</taxon>
        <taxon>Mycobacteriales</taxon>
        <taxon>Fodinicola</taxon>
    </lineage>
</organism>
<dbReference type="InterPro" id="IPR001753">
    <property type="entry name" value="Enoyl-CoA_hydra/iso"/>
</dbReference>
<keyword evidence="2" id="KW-1185">Reference proteome</keyword>
<accession>A0ABN2HGD7</accession>
<dbReference type="Gene3D" id="3.90.226.10">
    <property type="entry name" value="2-enoyl-CoA Hydratase, Chain A, domain 1"/>
    <property type="match status" value="1"/>
</dbReference>
<dbReference type="Pfam" id="PF00378">
    <property type="entry name" value="ECH_1"/>
    <property type="match status" value="1"/>
</dbReference>
<evidence type="ECO:0000313" key="1">
    <source>
        <dbReference type="EMBL" id="GAA1687526.1"/>
    </source>
</evidence>
<proteinExistence type="predicted"/>
<dbReference type="SUPFAM" id="SSF52096">
    <property type="entry name" value="ClpP/crotonase"/>
    <property type="match status" value="1"/>
</dbReference>
<dbReference type="CDD" id="cd06558">
    <property type="entry name" value="crotonase-like"/>
    <property type="match status" value="1"/>
</dbReference>
<dbReference type="RefSeq" id="WP_344311884.1">
    <property type="nucleotide sequence ID" value="NZ_BAAANY010000015.1"/>
</dbReference>
<dbReference type="InterPro" id="IPR029045">
    <property type="entry name" value="ClpP/crotonase-like_dom_sf"/>
</dbReference>
<dbReference type="PANTHER" id="PTHR11941:SF54">
    <property type="entry name" value="ENOYL-COA HYDRATASE, MITOCHONDRIAL"/>
    <property type="match status" value="1"/>
</dbReference>
<reference evidence="1 2" key="1">
    <citation type="journal article" date="2019" name="Int. J. Syst. Evol. Microbiol.">
        <title>The Global Catalogue of Microorganisms (GCM) 10K type strain sequencing project: providing services to taxonomists for standard genome sequencing and annotation.</title>
        <authorList>
            <consortium name="The Broad Institute Genomics Platform"/>
            <consortium name="The Broad Institute Genome Sequencing Center for Infectious Disease"/>
            <person name="Wu L."/>
            <person name="Ma J."/>
        </authorList>
    </citation>
    <scope>NUCLEOTIDE SEQUENCE [LARGE SCALE GENOMIC DNA]</scope>
    <source>
        <strain evidence="1 2">JCM 14718</strain>
    </source>
</reference>
<dbReference type="EMBL" id="BAAANY010000015">
    <property type="protein sequence ID" value="GAA1687526.1"/>
    <property type="molecule type" value="Genomic_DNA"/>
</dbReference>
<sequence>MSESLREWDDQVGGFVAPADLGEYAARYAEHFAIQRHDGIVELRMHTANGPAVFSLGLKNTWSQVLAMISADPANEVLIITGTGDRWIGGIHPPSFGQPVPSWPADAAYQHAYLDGLKMLENLVFGVDIPTIGAINGPGIRTELALLCDLTLCTPETTLGDGNFAAGGQSPGDGMHLVLQELVGQKRAAGYLYSGERIDAQTALRLGLVNEVTENDRLLPRAREIAEEIMKKPRTTRRMTHAIIQRPWRRRLTEDLGYGLAHEQFAARLI</sequence>
<dbReference type="Proteomes" id="UP001500618">
    <property type="component" value="Unassembled WGS sequence"/>
</dbReference>
<comment type="caution">
    <text evidence="1">The sequence shown here is derived from an EMBL/GenBank/DDBJ whole genome shotgun (WGS) entry which is preliminary data.</text>
</comment>
<protein>
    <submittedName>
        <fullName evidence="1">Enoyl-CoA hydratase/isomerase family protein</fullName>
    </submittedName>
</protein>
<evidence type="ECO:0000313" key="2">
    <source>
        <dbReference type="Proteomes" id="UP001500618"/>
    </source>
</evidence>